<dbReference type="Gene3D" id="3.40.50.1820">
    <property type="entry name" value="alpha/beta hydrolase"/>
    <property type="match status" value="1"/>
</dbReference>
<feature type="domain" description="Peptidase S9 prolyl oligopeptidase catalytic" evidence="1">
    <location>
        <begin position="528"/>
        <end position="711"/>
    </location>
</feature>
<dbReference type="GO" id="GO:0006508">
    <property type="term" value="P:proteolysis"/>
    <property type="evidence" value="ECO:0007669"/>
    <property type="project" value="InterPro"/>
</dbReference>
<protein>
    <submittedName>
        <fullName evidence="3">Unannotated protein</fullName>
    </submittedName>
</protein>
<dbReference type="EMBL" id="CAEZXR010000058">
    <property type="protein sequence ID" value="CAB4696012.1"/>
    <property type="molecule type" value="Genomic_DNA"/>
</dbReference>
<evidence type="ECO:0000259" key="2">
    <source>
        <dbReference type="Pfam" id="PF00930"/>
    </source>
</evidence>
<evidence type="ECO:0000313" key="3">
    <source>
        <dbReference type="EMBL" id="CAB4696012.1"/>
    </source>
</evidence>
<feature type="domain" description="Dipeptidylpeptidase IV N-terminal" evidence="2">
    <location>
        <begin position="96"/>
        <end position="433"/>
    </location>
</feature>
<proteinExistence type="predicted"/>
<dbReference type="InterPro" id="IPR001375">
    <property type="entry name" value="Peptidase_S9_cat"/>
</dbReference>
<dbReference type="InterPro" id="IPR050278">
    <property type="entry name" value="Serine_Prot_S9B/DPPIV"/>
</dbReference>
<gene>
    <name evidence="3" type="ORF">UFOPK2579_00678</name>
</gene>
<dbReference type="Pfam" id="PF00930">
    <property type="entry name" value="DPPIV_N"/>
    <property type="match status" value="1"/>
</dbReference>
<name>A0A6J6PC42_9ZZZZ</name>
<sequence>MRDHDHQLPTVSGREAADLAARYRSAAALLPERQAALMRNRRVEPMWTGVGDSFTYVRQSATGEETVLVDPAAGTREIVEPEPAAEGSTPGHLRGPDGRSLFLRDHDLWAVDLDGRESRLTDDGEAWFAWGALPDNSMMAVPFRRMGIVLPPMATLHSPSGRFVLTMRVDERGLVPTPRIENVAPSGAARPEVHEIRIRLDDEEALPAAECRILDLDAGTGVEVDVVDGLGETLFLNGTSGVFWSADESRVFLLRHPGGGRTVTVVEVDTATGTRRDTVHVEEDALFEANQFLYSLPLLHVLPETEEAVLFSQRDGWGHLYLHDLRTGMRRHRITDGDLVVRDLLHVDAERREVLFVAGTDEPDLHPGLRRVYRASLDGGRQQLLTPEPVDHDVAAPEPQFFHLVFGGGKPVSRSTSPSGRYFVDHQSTVEEPPVIVLRDAHAEGAVVMELERTDVTRLLEAGYRPPRHFRVRSEDGSTDLWGAVALPDQPLDPERIPIVEHVYAGFQIPHVPVSWVGGGKTSGAHGNLPSLTALGFAAVMVDGRGTPGRDREFRQWTSGHHHTTRGLEDHVTALRGLAEELPQLDLTRVGVVGHSYGGYHAARLMLMFPEVYRAGVSSAGVHDPRKVARGGWSWHMGAGPHYDRTTAEYLQLGNLHLADRLAGDLLLCCGEIDENATVDHTFALADALIRAGKRFDLKIWPGLNHYQLTPYVQMCFWDHFTRSLLGLAPPSDFTPA</sequence>
<dbReference type="PANTHER" id="PTHR11731">
    <property type="entry name" value="PROTEASE FAMILY S9B,C DIPEPTIDYL-PEPTIDASE IV-RELATED"/>
    <property type="match status" value="1"/>
</dbReference>
<reference evidence="3" key="1">
    <citation type="submission" date="2020-05" db="EMBL/GenBank/DDBJ databases">
        <authorList>
            <person name="Chiriac C."/>
            <person name="Salcher M."/>
            <person name="Ghai R."/>
            <person name="Kavagutti S V."/>
        </authorList>
    </citation>
    <scope>NUCLEOTIDE SEQUENCE</scope>
</reference>
<dbReference type="SUPFAM" id="SSF82171">
    <property type="entry name" value="DPP6 N-terminal domain-like"/>
    <property type="match status" value="1"/>
</dbReference>
<dbReference type="AlphaFoldDB" id="A0A6J6PC42"/>
<dbReference type="GO" id="GO:0008236">
    <property type="term" value="F:serine-type peptidase activity"/>
    <property type="evidence" value="ECO:0007669"/>
    <property type="project" value="InterPro"/>
</dbReference>
<dbReference type="Gene3D" id="2.140.10.30">
    <property type="entry name" value="Dipeptidylpeptidase IV, N-terminal domain"/>
    <property type="match status" value="1"/>
</dbReference>
<dbReference type="InterPro" id="IPR002469">
    <property type="entry name" value="Peptidase_S9B_N"/>
</dbReference>
<organism evidence="3">
    <name type="scientific">freshwater metagenome</name>
    <dbReference type="NCBI Taxonomy" id="449393"/>
    <lineage>
        <taxon>unclassified sequences</taxon>
        <taxon>metagenomes</taxon>
        <taxon>ecological metagenomes</taxon>
    </lineage>
</organism>
<accession>A0A6J6PC42</accession>
<dbReference type="PANTHER" id="PTHR11731:SF193">
    <property type="entry name" value="DIPEPTIDYL PEPTIDASE 9"/>
    <property type="match status" value="1"/>
</dbReference>
<dbReference type="SUPFAM" id="SSF53474">
    <property type="entry name" value="alpha/beta-Hydrolases"/>
    <property type="match status" value="1"/>
</dbReference>
<dbReference type="GO" id="GO:0008239">
    <property type="term" value="F:dipeptidyl-peptidase activity"/>
    <property type="evidence" value="ECO:0007669"/>
    <property type="project" value="TreeGrafter"/>
</dbReference>
<evidence type="ECO:0000259" key="1">
    <source>
        <dbReference type="Pfam" id="PF00326"/>
    </source>
</evidence>
<dbReference type="Pfam" id="PF00326">
    <property type="entry name" value="Peptidase_S9"/>
    <property type="match status" value="1"/>
</dbReference>
<dbReference type="InterPro" id="IPR029058">
    <property type="entry name" value="AB_hydrolase_fold"/>
</dbReference>